<organism evidence="2 3">
    <name type="scientific">Ophiophagus hannah</name>
    <name type="common">King cobra</name>
    <name type="synonym">Naja hannah</name>
    <dbReference type="NCBI Taxonomy" id="8665"/>
    <lineage>
        <taxon>Eukaryota</taxon>
        <taxon>Metazoa</taxon>
        <taxon>Chordata</taxon>
        <taxon>Craniata</taxon>
        <taxon>Vertebrata</taxon>
        <taxon>Euteleostomi</taxon>
        <taxon>Lepidosauria</taxon>
        <taxon>Squamata</taxon>
        <taxon>Bifurcata</taxon>
        <taxon>Unidentata</taxon>
        <taxon>Episquamata</taxon>
        <taxon>Toxicofera</taxon>
        <taxon>Serpentes</taxon>
        <taxon>Colubroidea</taxon>
        <taxon>Elapidae</taxon>
        <taxon>Elapinae</taxon>
        <taxon>Ophiophagus</taxon>
    </lineage>
</organism>
<comment type="caution">
    <text evidence="2">The sequence shown here is derived from an EMBL/GenBank/DDBJ whole genome shotgun (WGS) entry which is preliminary data.</text>
</comment>
<feature type="region of interest" description="Disordered" evidence="1">
    <location>
        <begin position="29"/>
        <end position="52"/>
    </location>
</feature>
<dbReference type="Proteomes" id="UP000018936">
    <property type="component" value="Unassembled WGS sequence"/>
</dbReference>
<dbReference type="EMBL" id="AZIM01006258">
    <property type="protein sequence ID" value="ETE58804.1"/>
    <property type="molecule type" value="Genomic_DNA"/>
</dbReference>
<keyword evidence="3" id="KW-1185">Reference proteome</keyword>
<dbReference type="AlphaFoldDB" id="V8N958"/>
<protein>
    <submittedName>
        <fullName evidence="2">Uncharacterized protein</fullName>
    </submittedName>
</protein>
<evidence type="ECO:0000313" key="3">
    <source>
        <dbReference type="Proteomes" id="UP000018936"/>
    </source>
</evidence>
<proteinExistence type="predicted"/>
<reference evidence="2 3" key="1">
    <citation type="journal article" date="2013" name="Proc. Natl. Acad. Sci. U.S.A.">
        <title>The king cobra genome reveals dynamic gene evolution and adaptation in the snake venom system.</title>
        <authorList>
            <person name="Vonk F.J."/>
            <person name="Casewell N.R."/>
            <person name="Henkel C.V."/>
            <person name="Heimberg A.M."/>
            <person name="Jansen H.J."/>
            <person name="McCleary R.J."/>
            <person name="Kerkkamp H.M."/>
            <person name="Vos R.A."/>
            <person name="Guerreiro I."/>
            <person name="Calvete J.J."/>
            <person name="Wuster W."/>
            <person name="Woods A.E."/>
            <person name="Logan J.M."/>
            <person name="Harrison R.A."/>
            <person name="Castoe T.A."/>
            <person name="de Koning A.P."/>
            <person name="Pollock D.D."/>
            <person name="Yandell M."/>
            <person name="Calderon D."/>
            <person name="Renjifo C."/>
            <person name="Currier R.B."/>
            <person name="Salgado D."/>
            <person name="Pla D."/>
            <person name="Sanz L."/>
            <person name="Hyder A.S."/>
            <person name="Ribeiro J.M."/>
            <person name="Arntzen J.W."/>
            <person name="van den Thillart G.E."/>
            <person name="Boetzer M."/>
            <person name="Pirovano W."/>
            <person name="Dirks R.P."/>
            <person name="Spaink H.P."/>
            <person name="Duboule D."/>
            <person name="McGlinn E."/>
            <person name="Kini R.M."/>
            <person name="Richardson M.K."/>
        </authorList>
    </citation>
    <scope>NUCLEOTIDE SEQUENCE</scope>
    <source>
        <tissue evidence="2">Blood</tissue>
    </source>
</reference>
<evidence type="ECO:0000313" key="2">
    <source>
        <dbReference type="EMBL" id="ETE58804.1"/>
    </source>
</evidence>
<name>V8N958_OPHHA</name>
<gene>
    <name evidence="2" type="ORF">L345_15474</name>
</gene>
<sequence>MPHHARQATPCPLSHAHRTSCISDAACGNENGERGRISSPPPDAPGQQATTRETPILLRCCFVGVTGLEPEGVALNEPKPSNPLLLKQESLYHSRQVTAQALFKSLQ</sequence>
<feature type="non-terminal residue" evidence="2">
    <location>
        <position position="1"/>
    </location>
</feature>
<accession>V8N958</accession>
<evidence type="ECO:0000256" key="1">
    <source>
        <dbReference type="SAM" id="MobiDB-lite"/>
    </source>
</evidence>